<gene>
    <name evidence="7" type="ORF">JG29_00340</name>
</gene>
<dbReference type="RefSeq" id="WP_045921961.1">
    <property type="nucleotide sequence ID" value="NZ_JBHTHW010000004.1"/>
</dbReference>
<evidence type="ECO:0000256" key="2">
    <source>
        <dbReference type="ARBA" id="ARBA00023125"/>
    </source>
</evidence>
<dbReference type="InterPro" id="IPR035472">
    <property type="entry name" value="RpiR-like_SIS"/>
</dbReference>
<sequence length="277" mass="31235">MELSIQNRIYNIYDDLGDQSKKIADFILKAPEVFSSLTLEQLAEKSGVSTATISRFAKQLGYSRFSQLKWSILNETNNKDVKPIKVNDSAMVVAKKTLDANIETLNRTFELMSEEQLQKALQLIVHAQNLDFFGLGGSNIVALDAYHKFLRVPIKVMHDNEYHLALMQASKLTNKDCAVVISHTGNDQDTLLIAETLKRRKVPMIVITSFPDSPLANYGEICFFSISEDSEYRTEALLSLTSQLAINDCLYMLAAQHFGSQAENILKDIRQTIIKKH</sequence>
<dbReference type="InterPro" id="IPR001387">
    <property type="entry name" value="Cro/C1-type_HTH"/>
</dbReference>
<dbReference type="InterPro" id="IPR036388">
    <property type="entry name" value="WH-like_DNA-bd_sf"/>
</dbReference>
<evidence type="ECO:0000259" key="6">
    <source>
        <dbReference type="PROSITE" id="PS51464"/>
    </source>
</evidence>
<evidence type="ECO:0000256" key="1">
    <source>
        <dbReference type="ARBA" id="ARBA00023015"/>
    </source>
</evidence>
<dbReference type="Pfam" id="PF01418">
    <property type="entry name" value="HTH_6"/>
    <property type="match status" value="1"/>
</dbReference>
<dbReference type="PROSITE" id="PS50943">
    <property type="entry name" value="HTH_CROC1"/>
    <property type="match status" value="1"/>
</dbReference>
<dbReference type="Gene3D" id="1.10.10.10">
    <property type="entry name" value="Winged helix-like DNA-binding domain superfamily/Winged helix DNA-binding domain"/>
    <property type="match status" value="1"/>
</dbReference>
<dbReference type="STRING" id="1218508.JG29_00340"/>
<dbReference type="PROSITE" id="PS51464">
    <property type="entry name" value="SIS"/>
    <property type="match status" value="1"/>
</dbReference>
<keyword evidence="2" id="KW-0238">DNA-binding</keyword>
<keyword evidence="3" id="KW-0804">Transcription</keyword>
<dbReference type="PATRIC" id="fig|1218508.4.peg.35"/>
<dbReference type="PROSITE" id="PS51071">
    <property type="entry name" value="HTH_RPIR"/>
    <property type="match status" value="1"/>
</dbReference>
<reference evidence="7 8" key="1">
    <citation type="submission" date="2014-12" db="EMBL/GenBank/DDBJ databases">
        <title>Comparative genomics of the lactic acid bacteria isolated from the honey bee gut.</title>
        <authorList>
            <person name="Ellegaard K.M."/>
            <person name="Tamarit D."/>
            <person name="Javelind E."/>
            <person name="Olofsson T."/>
            <person name="Andersson S.G."/>
            <person name="Vasquez A."/>
        </authorList>
    </citation>
    <scope>NUCLEOTIDE SEQUENCE [LARGE SCALE GENOMIC DNA]</scope>
    <source>
        <strain evidence="7 8">Hon2</strain>
    </source>
</reference>
<evidence type="ECO:0000313" key="7">
    <source>
        <dbReference type="EMBL" id="KJY50992.1"/>
    </source>
</evidence>
<accession>A0A0F4KWK4</accession>
<evidence type="ECO:0000259" key="4">
    <source>
        <dbReference type="PROSITE" id="PS50943"/>
    </source>
</evidence>
<dbReference type="InterPro" id="IPR001347">
    <property type="entry name" value="SIS_dom"/>
</dbReference>
<dbReference type="PANTHER" id="PTHR30514">
    <property type="entry name" value="GLUCOKINASE"/>
    <property type="match status" value="1"/>
</dbReference>
<dbReference type="EMBL" id="JXBZ01000002">
    <property type="protein sequence ID" value="KJY50992.1"/>
    <property type="molecule type" value="Genomic_DNA"/>
</dbReference>
<proteinExistence type="predicted"/>
<dbReference type="InterPro" id="IPR046348">
    <property type="entry name" value="SIS_dom_sf"/>
</dbReference>
<dbReference type="HOGENOM" id="CLU_055769_0_4_9"/>
<evidence type="ECO:0000256" key="3">
    <source>
        <dbReference type="ARBA" id="ARBA00023163"/>
    </source>
</evidence>
<keyword evidence="8" id="KW-1185">Reference proteome</keyword>
<feature type="domain" description="HTH rpiR-type" evidence="5">
    <location>
        <begin position="3"/>
        <end position="79"/>
    </location>
</feature>
<dbReference type="Proteomes" id="UP000033695">
    <property type="component" value="Unassembled WGS sequence"/>
</dbReference>
<protein>
    <submittedName>
        <fullName evidence="7">Transcriptional regulator, RpiR family</fullName>
    </submittedName>
</protein>
<feature type="domain" description="SIS" evidence="6">
    <location>
        <begin position="120"/>
        <end position="260"/>
    </location>
</feature>
<dbReference type="CDD" id="cd05013">
    <property type="entry name" value="SIS_RpiR"/>
    <property type="match status" value="1"/>
</dbReference>
<evidence type="ECO:0000259" key="5">
    <source>
        <dbReference type="PROSITE" id="PS51071"/>
    </source>
</evidence>
<dbReference type="AlphaFoldDB" id="A0A0F4KWK4"/>
<dbReference type="Pfam" id="PF01380">
    <property type="entry name" value="SIS"/>
    <property type="match status" value="1"/>
</dbReference>
<organism evidence="7 8">
    <name type="scientific">Bombilactobacillus mellis</name>
    <dbReference type="NCBI Taxonomy" id="1218508"/>
    <lineage>
        <taxon>Bacteria</taxon>
        <taxon>Bacillati</taxon>
        <taxon>Bacillota</taxon>
        <taxon>Bacilli</taxon>
        <taxon>Lactobacillales</taxon>
        <taxon>Lactobacillaceae</taxon>
        <taxon>Bombilactobacillus</taxon>
    </lineage>
</organism>
<keyword evidence="1" id="KW-0805">Transcription regulation</keyword>
<dbReference type="InterPro" id="IPR000281">
    <property type="entry name" value="HTH_RpiR"/>
</dbReference>
<evidence type="ECO:0000313" key="8">
    <source>
        <dbReference type="Proteomes" id="UP000033695"/>
    </source>
</evidence>
<dbReference type="SUPFAM" id="SSF46689">
    <property type="entry name" value="Homeodomain-like"/>
    <property type="match status" value="1"/>
</dbReference>
<comment type="caution">
    <text evidence="7">The sequence shown here is derived from an EMBL/GenBank/DDBJ whole genome shotgun (WGS) entry which is preliminary data.</text>
</comment>
<dbReference type="GO" id="GO:0097367">
    <property type="term" value="F:carbohydrate derivative binding"/>
    <property type="evidence" value="ECO:0007669"/>
    <property type="project" value="InterPro"/>
</dbReference>
<dbReference type="Gene3D" id="3.40.50.10490">
    <property type="entry name" value="Glucose-6-phosphate isomerase like protein, domain 1"/>
    <property type="match status" value="1"/>
</dbReference>
<dbReference type="GO" id="GO:1901135">
    <property type="term" value="P:carbohydrate derivative metabolic process"/>
    <property type="evidence" value="ECO:0007669"/>
    <property type="project" value="InterPro"/>
</dbReference>
<dbReference type="PANTHER" id="PTHR30514:SF1">
    <property type="entry name" value="HTH-TYPE TRANSCRIPTIONAL REGULATOR HEXR-RELATED"/>
    <property type="match status" value="1"/>
</dbReference>
<dbReference type="InterPro" id="IPR047640">
    <property type="entry name" value="RpiR-like"/>
</dbReference>
<dbReference type="GO" id="GO:0003677">
    <property type="term" value="F:DNA binding"/>
    <property type="evidence" value="ECO:0007669"/>
    <property type="project" value="UniProtKB-KW"/>
</dbReference>
<dbReference type="InterPro" id="IPR009057">
    <property type="entry name" value="Homeodomain-like_sf"/>
</dbReference>
<name>A0A0F4KWK4_9LACO</name>
<feature type="domain" description="HTH cro/C1-type" evidence="4">
    <location>
        <begin position="37"/>
        <end position="55"/>
    </location>
</feature>
<dbReference type="GO" id="GO:0003700">
    <property type="term" value="F:DNA-binding transcription factor activity"/>
    <property type="evidence" value="ECO:0007669"/>
    <property type="project" value="InterPro"/>
</dbReference>
<dbReference type="CDD" id="cd00093">
    <property type="entry name" value="HTH_XRE"/>
    <property type="match status" value="1"/>
</dbReference>
<dbReference type="SUPFAM" id="SSF53697">
    <property type="entry name" value="SIS domain"/>
    <property type="match status" value="1"/>
</dbReference>
<dbReference type="OrthoDB" id="3684496at2"/>